<dbReference type="InterPro" id="IPR003594">
    <property type="entry name" value="HATPase_dom"/>
</dbReference>
<keyword evidence="4 11" id="KW-0808">Transferase</keyword>
<dbReference type="EMBL" id="CP001778">
    <property type="protein sequence ID" value="ADD42026.1"/>
    <property type="molecule type" value="Genomic_DNA"/>
</dbReference>
<evidence type="ECO:0000256" key="5">
    <source>
        <dbReference type="ARBA" id="ARBA00022741"/>
    </source>
</evidence>
<evidence type="ECO:0000313" key="11">
    <source>
        <dbReference type="EMBL" id="ADD42026.1"/>
    </source>
</evidence>
<dbReference type="GO" id="GO:0046983">
    <property type="term" value="F:protein dimerization activity"/>
    <property type="evidence" value="ECO:0007669"/>
    <property type="project" value="InterPro"/>
</dbReference>
<evidence type="ECO:0000256" key="6">
    <source>
        <dbReference type="ARBA" id="ARBA00022777"/>
    </source>
</evidence>
<evidence type="ECO:0000256" key="2">
    <source>
        <dbReference type="ARBA" id="ARBA00012438"/>
    </source>
</evidence>
<evidence type="ECO:0000256" key="9">
    <source>
        <dbReference type="SAM" id="Phobius"/>
    </source>
</evidence>
<dbReference type="RefSeq" id="WP_013017597.1">
    <property type="nucleotide sequence ID" value="NC_013947.1"/>
</dbReference>
<dbReference type="InterPro" id="IPR050482">
    <property type="entry name" value="Sensor_HK_TwoCompSys"/>
</dbReference>
<keyword evidence="6 11" id="KW-0418">Kinase</keyword>
<dbReference type="STRING" id="446470.Snas_2340"/>
<name>D3Q3I5_STANL</name>
<evidence type="ECO:0000256" key="8">
    <source>
        <dbReference type="ARBA" id="ARBA00023012"/>
    </source>
</evidence>
<dbReference type="HOGENOM" id="CLU_000445_20_2_11"/>
<feature type="transmembrane region" description="Helical" evidence="9">
    <location>
        <begin position="142"/>
        <end position="164"/>
    </location>
</feature>
<dbReference type="GO" id="GO:0016020">
    <property type="term" value="C:membrane"/>
    <property type="evidence" value="ECO:0007669"/>
    <property type="project" value="InterPro"/>
</dbReference>
<reference evidence="11 12" key="1">
    <citation type="journal article" date="2009" name="Stand. Genomic Sci.">
        <title>Complete genome sequence of Stackebrandtia nassauensis type strain (LLR-40K-21).</title>
        <authorList>
            <person name="Munk C."/>
            <person name="Lapidus A."/>
            <person name="Copeland A."/>
            <person name="Jando M."/>
            <person name="Mayilraj S."/>
            <person name="Glavina Del Rio T."/>
            <person name="Nolan M."/>
            <person name="Chen F."/>
            <person name="Lucas S."/>
            <person name="Tice H."/>
            <person name="Cheng J.F."/>
            <person name="Han C."/>
            <person name="Detter J.C."/>
            <person name="Bruce D."/>
            <person name="Goodwin L."/>
            <person name="Chain P."/>
            <person name="Pitluck S."/>
            <person name="Goker M."/>
            <person name="Ovchinikova G."/>
            <person name="Pati A."/>
            <person name="Ivanova N."/>
            <person name="Mavromatis K."/>
            <person name="Chen A."/>
            <person name="Palaniappan K."/>
            <person name="Land M."/>
            <person name="Hauser L."/>
            <person name="Chang Y.J."/>
            <person name="Jeffries C.D."/>
            <person name="Bristow J."/>
            <person name="Eisen J.A."/>
            <person name="Markowitz V."/>
            <person name="Hugenholtz P."/>
            <person name="Kyrpides N.C."/>
            <person name="Klenk H.P."/>
        </authorList>
    </citation>
    <scope>NUCLEOTIDE SEQUENCE [LARGE SCALE GENOMIC DNA]</scope>
    <source>
        <strain evidence="12">DSM 44728 / CIP 108903 / NRRL B-16338 / NBRC 102104 / LLR-40K-21</strain>
    </source>
</reference>
<feature type="domain" description="Histidine kinase/HSP90-like ATPase" evidence="10">
    <location>
        <begin position="300"/>
        <end position="388"/>
    </location>
</feature>
<keyword evidence="9" id="KW-1133">Transmembrane helix</keyword>
<comment type="catalytic activity">
    <reaction evidence="1">
        <text>ATP + protein L-histidine = ADP + protein N-phospho-L-histidine.</text>
        <dbReference type="EC" id="2.7.13.3"/>
    </reaction>
</comment>
<dbReference type="EC" id="2.7.13.3" evidence="2"/>
<proteinExistence type="predicted"/>
<keyword evidence="8" id="KW-0902">Two-component regulatory system</keyword>
<dbReference type="SMART" id="SM00387">
    <property type="entry name" value="HATPase_c"/>
    <property type="match status" value="1"/>
</dbReference>
<dbReference type="SUPFAM" id="SSF55874">
    <property type="entry name" value="ATPase domain of HSP90 chaperone/DNA topoisomerase II/histidine kinase"/>
    <property type="match status" value="1"/>
</dbReference>
<sequence>MNTPSRLAKAARALRATVGLGVGFVTAVPELGLALVAGTLMLCLRGWSRPEHPVIAAVNRMLKAVTAWEFRRVAGYAGKITVGYTGRRAWLYLAARPWVGLLAGAIGVLIVYGAGAGIVAVVQWVRGYEVDGIAPSAGNLAYLSVAGIVLAFLAVQGLLGVVILERALATRLLGPSREQQLSERVSTLTRSRAAVVEAVDAERRRIERDIHDGVQQRTVALGMLIGRARRGEDPRRREELLAQAHLESQALLSDLREVSWRIYPTALETEGLRVAIESVIDRCAIPVRLSYDAPARLDRGVETAAYFVVCEAVTNAAKHSGASSVDVTVSRSDDRLIVSVRDNGCGGANPEGGGLSGLARRAAAGDGTFTVDSPVGGPTTIEAELPCG</sequence>
<evidence type="ECO:0000256" key="3">
    <source>
        <dbReference type="ARBA" id="ARBA00022553"/>
    </source>
</evidence>
<evidence type="ECO:0000256" key="1">
    <source>
        <dbReference type="ARBA" id="ARBA00000085"/>
    </source>
</evidence>
<dbReference type="Gene3D" id="3.30.565.10">
    <property type="entry name" value="Histidine kinase-like ATPase, C-terminal domain"/>
    <property type="match status" value="1"/>
</dbReference>
<dbReference type="GO" id="GO:0000155">
    <property type="term" value="F:phosphorelay sensor kinase activity"/>
    <property type="evidence" value="ECO:0007669"/>
    <property type="project" value="InterPro"/>
</dbReference>
<evidence type="ECO:0000259" key="10">
    <source>
        <dbReference type="SMART" id="SM00387"/>
    </source>
</evidence>
<evidence type="ECO:0000313" key="12">
    <source>
        <dbReference type="Proteomes" id="UP000000844"/>
    </source>
</evidence>
<evidence type="ECO:0000256" key="7">
    <source>
        <dbReference type="ARBA" id="ARBA00022840"/>
    </source>
</evidence>
<dbReference type="PANTHER" id="PTHR24421">
    <property type="entry name" value="NITRATE/NITRITE SENSOR PROTEIN NARX-RELATED"/>
    <property type="match status" value="1"/>
</dbReference>
<keyword evidence="7" id="KW-0067">ATP-binding</keyword>
<dbReference type="KEGG" id="sna:Snas_2340"/>
<feature type="transmembrane region" description="Helical" evidence="9">
    <location>
        <begin position="98"/>
        <end position="122"/>
    </location>
</feature>
<gene>
    <name evidence="11" type="ordered locus">Snas_2340</name>
</gene>
<protein>
    <recommendedName>
        <fullName evidence="2">histidine kinase</fullName>
        <ecNumber evidence="2">2.7.13.3</ecNumber>
    </recommendedName>
</protein>
<dbReference type="Pfam" id="PF02518">
    <property type="entry name" value="HATPase_c"/>
    <property type="match status" value="1"/>
</dbReference>
<keyword evidence="5" id="KW-0547">Nucleotide-binding</keyword>
<keyword evidence="9" id="KW-0812">Transmembrane</keyword>
<dbReference type="InterPro" id="IPR011712">
    <property type="entry name" value="Sig_transdc_His_kin_sub3_dim/P"/>
</dbReference>
<dbReference type="InterPro" id="IPR036890">
    <property type="entry name" value="HATPase_C_sf"/>
</dbReference>
<dbReference type="eggNOG" id="COG4585">
    <property type="taxonomic scope" value="Bacteria"/>
</dbReference>
<feature type="transmembrane region" description="Helical" evidence="9">
    <location>
        <begin position="20"/>
        <end position="44"/>
    </location>
</feature>
<organism evidence="11 12">
    <name type="scientific">Stackebrandtia nassauensis (strain DSM 44728 / CIP 108903 / NRRL B-16338 / NBRC 102104 / LLR-40K-21)</name>
    <dbReference type="NCBI Taxonomy" id="446470"/>
    <lineage>
        <taxon>Bacteria</taxon>
        <taxon>Bacillati</taxon>
        <taxon>Actinomycetota</taxon>
        <taxon>Actinomycetes</taxon>
        <taxon>Glycomycetales</taxon>
        <taxon>Glycomycetaceae</taxon>
        <taxon>Stackebrandtia</taxon>
    </lineage>
</organism>
<evidence type="ECO:0000256" key="4">
    <source>
        <dbReference type="ARBA" id="ARBA00022679"/>
    </source>
</evidence>
<dbReference type="Gene3D" id="1.20.5.1930">
    <property type="match status" value="1"/>
</dbReference>
<dbReference type="Proteomes" id="UP000000844">
    <property type="component" value="Chromosome"/>
</dbReference>
<keyword evidence="3" id="KW-0597">Phosphoprotein</keyword>
<dbReference type="AlphaFoldDB" id="D3Q3I5"/>
<keyword evidence="9" id="KW-0472">Membrane</keyword>
<dbReference type="GO" id="GO:0005524">
    <property type="term" value="F:ATP binding"/>
    <property type="evidence" value="ECO:0007669"/>
    <property type="project" value="UniProtKB-KW"/>
</dbReference>
<dbReference type="Pfam" id="PF07730">
    <property type="entry name" value="HisKA_3"/>
    <property type="match status" value="1"/>
</dbReference>
<dbReference type="PANTHER" id="PTHR24421:SF10">
    <property type="entry name" value="NITRATE_NITRITE SENSOR PROTEIN NARQ"/>
    <property type="match status" value="1"/>
</dbReference>
<accession>D3Q3I5</accession>
<keyword evidence="12" id="KW-1185">Reference proteome</keyword>
<dbReference type="CDD" id="cd16917">
    <property type="entry name" value="HATPase_UhpB-NarQ-NarX-like"/>
    <property type="match status" value="1"/>
</dbReference>